<accession>A0ABR8HAZ9</accession>
<proteinExistence type="predicted"/>
<gene>
    <name evidence="1" type="ORF">H6G94_15220</name>
</gene>
<keyword evidence="2" id="KW-1185">Reference proteome</keyword>
<reference evidence="1 2" key="1">
    <citation type="journal article" date="2020" name="ISME J.">
        <title>Comparative genomics reveals insights into cyanobacterial evolution and habitat adaptation.</title>
        <authorList>
            <person name="Chen M.Y."/>
            <person name="Teng W.K."/>
            <person name="Zhao L."/>
            <person name="Hu C.X."/>
            <person name="Zhou Y.K."/>
            <person name="Han B.P."/>
            <person name="Song L.R."/>
            <person name="Shu W.S."/>
        </authorList>
    </citation>
    <scope>NUCLEOTIDE SEQUENCE [LARGE SCALE GENOMIC DNA]</scope>
    <source>
        <strain evidence="1 2">FACHB-252</strain>
    </source>
</reference>
<dbReference type="EMBL" id="JACJTC010000010">
    <property type="protein sequence ID" value="MBD2612608.1"/>
    <property type="molecule type" value="Genomic_DNA"/>
</dbReference>
<protein>
    <submittedName>
        <fullName evidence="1">Uncharacterized protein</fullName>
    </submittedName>
</protein>
<sequence>MPIAKLVMSEEEQGLVSQKVKVKRKKLRIKFQDLISSLLPFALWLTPRCANG</sequence>
<dbReference type="Proteomes" id="UP000606396">
    <property type="component" value="Unassembled WGS sequence"/>
</dbReference>
<evidence type="ECO:0000313" key="1">
    <source>
        <dbReference type="EMBL" id="MBD2612608.1"/>
    </source>
</evidence>
<evidence type="ECO:0000313" key="2">
    <source>
        <dbReference type="Proteomes" id="UP000606396"/>
    </source>
</evidence>
<comment type="caution">
    <text evidence="1">The sequence shown here is derived from an EMBL/GenBank/DDBJ whole genome shotgun (WGS) entry which is preliminary data.</text>
</comment>
<dbReference type="RefSeq" id="WP_190950093.1">
    <property type="nucleotide sequence ID" value="NZ_JACJTC010000010.1"/>
</dbReference>
<organism evidence="1 2">
    <name type="scientific">Nostoc punctiforme FACHB-252</name>
    <dbReference type="NCBI Taxonomy" id="1357509"/>
    <lineage>
        <taxon>Bacteria</taxon>
        <taxon>Bacillati</taxon>
        <taxon>Cyanobacteriota</taxon>
        <taxon>Cyanophyceae</taxon>
        <taxon>Nostocales</taxon>
        <taxon>Nostocaceae</taxon>
        <taxon>Nostoc</taxon>
    </lineage>
</organism>
<name>A0ABR8HAZ9_NOSPU</name>